<accession>L1JKR7</accession>
<name>L1JKR7_GUITC</name>
<reference evidence="1 3" key="1">
    <citation type="journal article" date="2012" name="Nature">
        <title>Algal genomes reveal evolutionary mosaicism and the fate of nucleomorphs.</title>
        <authorList>
            <consortium name="DOE Joint Genome Institute"/>
            <person name="Curtis B.A."/>
            <person name="Tanifuji G."/>
            <person name="Burki F."/>
            <person name="Gruber A."/>
            <person name="Irimia M."/>
            <person name="Maruyama S."/>
            <person name="Arias M.C."/>
            <person name="Ball S.G."/>
            <person name="Gile G.H."/>
            <person name="Hirakawa Y."/>
            <person name="Hopkins J.F."/>
            <person name="Kuo A."/>
            <person name="Rensing S.A."/>
            <person name="Schmutz J."/>
            <person name="Symeonidi A."/>
            <person name="Elias M."/>
            <person name="Eveleigh R.J."/>
            <person name="Herman E.K."/>
            <person name="Klute M.J."/>
            <person name="Nakayama T."/>
            <person name="Obornik M."/>
            <person name="Reyes-Prieto A."/>
            <person name="Armbrust E.V."/>
            <person name="Aves S.J."/>
            <person name="Beiko R.G."/>
            <person name="Coutinho P."/>
            <person name="Dacks J.B."/>
            <person name="Durnford D.G."/>
            <person name="Fast N.M."/>
            <person name="Green B.R."/>
            <person name="Grisdale C.J."/>
            <person name="Hempel F."/>
            <person name="Henrissat B."/>
            <person name="Hoppner M.P."/>
            <person name="Ishida K."/>
            <person name="Kim E."/>
            <person name="Koreny L."/>
            <person name="Kroth P.G."/>
            <person name="Liu Y."/>
            <person name="Malik S.B."/>
            <person name="Maier U.G."/>
            <person name="McRose D."/>
            <person name="Mock T."/>
            <person name="Neilson J.A."/>
            <person name="Onodera N.T."/>
            <person name="Poole A.M."/>
            <person name="Pritham E.J."/>
            <person name="Richards T.A."/>
            <person name="Rocap G."/>
            <person name="Roy S.W."/>
            <person name="Sarai C."/>
            <person name="Schaack S."/>
            <person name="Shirato S."/>
            <person name="Slamovits C.H."/>
            <person name="Spencer D.F."/>
            <person name="Suzuki S."/>
            <person name="Worden A.Z."/>
            <person name="Zauner S."/>
            <person name="Barry K."/>
            <person name="Bell C."/>
            <person name="Bharti A.K."/>
            <person name="Crow J.A."/>
            <person name="Grimwood J."/>
            <person name="Kramer R."/>
            <person name="Lindquist E."/>
            <person name="Lucas S."/>
            <person name="Salamov A."/>
            <person name="McFadden G.I."/>
            <person name="Lane C.E."/>
            <person name="Keeling P.J."/>
            <person name="Gray M.W."/>
            <person name="Grigoriev I.V."/>
            <person name="Archibald J.M."/>
        </authorList>
    </citation>
    <scope>NUCLEOTIDE SEQUENCE</scope>
    <source>
        <strain evidence="1 3">CCMP2712</strain>
    </source>
</reference>
<dbReference type="RefSeq" id="XP_005835714.1">
    <property type="nucleotide sequence ID" value="XM_005835657.1"/>
</dbReference>
<dbReference type="Proteomes" id="UP000011087">
    <property type="component" value="Unassembled WGS sequence"/>
</dbReference>
<dbReference type="AlphaFoldDB" id="L1JKR7"/>
<evidence type="ECO:0000313" key="1">
    <source>
        <dbReference type="EMBL" id="EKX48734.1"/>
    </source>
</evidence>
<protein>
    <submittedName>
        <fullName evidence="1 2">Uncharacterized protein</fullName>
    </submittedName>
</protein>
<reference evidence="3" key="2">
    <citation type="submission" date="2012-11" db="EMBL/GenBank/DDBJ databases">
        <authorList>
            <person name="Kuo A."/>
            <person name="Curtis B.A."/>
            <person name="Tanifuji G."/>
            <person name="Burki F."/>
            <person name="Gruber A."/>
            <person name="Irimia M."/>
            <person name="Maruyama S."/>
            <person name="Arias M.C."/>
            <person name="Ball S.G."/>
            <person name="Gile G.H."/>
            <person name="Hirakawa Y."/>
            <person name="Hopkins J.F."/>
            <person name="Rensing S.A."/>
            <person name="Schmutz J."/>
            <person name="Symeonidi A."/>
            <person name="Elias M."/>
            <person name="Eveleigh R.J."/>
            <person name="Herman E.K."/>
            <person name="Klute M.J."/>
            <person name="Nakayama T."/>
            <person name="Obornik M."/>
            <person name="Reyes-Prieto A."/>
            <person name="Armbrust E.V."/>
            <person name="Aves S.J."/>
            <person name="Beiko R.G."/>
            <person name="Coutinho P."/>
            <person name="Dacks J.B."/>
            <person name="Durnford D.G."/>
            <person name="Fast N.M."/>
            <person name="Green B.R."/>
            <person name="Grisdale C."/>
            <person name="Hempe F."/>
            <person name="Henrissat B."/>
            <person name="Hoppner M.P."/>
            <person name="Ishida K.-I."/>
            <person name="Kim E."/>
            <person name="Koreny L."/>
            <person name="Kroth P.G."/>
            <person name="Liu Y."/>
            <person name="Malik S.-B."/>
            <person name="Maier U.G."/>
            <person name="McRose D."/>
            <person name="Mock T."/>
            <person name="Neilson J.A."/>
            <person name="Onodera N.T."/>
            <person name="Poole A.M."/>
            <person name="Pritham E.J."/>
            <person name="Richards T.A."/>
            <person name="Rocap G."/>
            <person name="Roy S.W."/>
            <person name="Sarai C."/>
            <person name="Schaack S."/>
            <person name="Shirato S."/>
            <person name="Slamovits C.H."/>
            <person name="Spencer D.F."/>
            <person name="Suzuki S."/>
            <person name="Worden A.Z."/>
            <person name="Zauner S."/>
            <person name="Barry K."/>
            <person name="Bell C."/>
            <person name="Bharti A.K."/>
            <person name="Crow J.A."/>
            <person name="Grimwood J."/>
            <person name="Kramer R."/>
            <person name="Lindquist E."/>
            <person name="Lucas S."/>
            <person name="Salamov A."/>
            <person name="McFadden G.I."/>
            <person name="Lane C.E."/>
            <person name="Keeling P.J."/>
            <person name="Gray M.W."/>
            <person name="Grigoriev I.V."/>
            <person name="Archibald J.M."/>
        </authorList>
    </citation>
    <scope>NUCLEOTIDE SEQUENCE</scope>
    <source>
        <strain evidence="3">CCMP2712</strain>
    </source>
</reference>
<reference evidence="2" key="3">
    <citation type="submission" date="2016-03" db="UniProtKB">
        <authorList>
            <consortium name="EnsemblProtists"/>
        </authorList>
    </citation>
    <scope>IDENTIFICATION</scope>
</reference>
<dbReference type="KEGG" id="gtt:GUITHDRAFT_136415"/>
<dbReference type="GeneID" id="17305582"/>
<organism evidence="1">
    <name type="scientific">Guillardia theta (strain CCMP2712)</name>
    <name type="common">Cryptophyte</name>
    <dbReference type="NCBI Taxonomy" id="905079"/>
    <lineage>
        <taxon>Eukaryota</taxon>
        <taxon>Cryptophyceae</taxon>
        <taxon>Pyrenomonadales</taxon>
        <taxon>Geminigeraceae</taxon>
        <taxon>Guillardia</taxon>
    </lineage>
</organism>
<proteinExistence type="predicted"/>
<dbReference type="EnsemblProtists" id="EKX48734">
    <property type="protein sequence ID" value="EKX48734"/>
    <property type="gene ID" value="GUITHDRAFT_136415"/>
</dbReference>
<sequence length="156" mass="17032">MGTPGRAAISWIRVLHDRSVISKIPKNTETIIGIMTATPQHCIWYQHSTSEEGMLKHDSSSTYNMMLANVVCIKTTKEKEPGADMNVFMFAGFDPSLAFNSNAQAVFDSFLGVKMKIVPANITGKNLTMVKTNYAKSEIGTIGNDALEQAALDADE</sequence>
<evidence type="ECO:0000313" key="3">
    <source>
        <dbReference type="Proteomes" id="UP000011087"/>
    </source>
</evidence>
<gene>
    <name evidence="1" type="ORF">GUITHDRAFT_136415</name>
</gene>
<evidence type="ECO:0000313" key="2">
    <source>
        <dbReference type="EnsemblProtists" id="EKX48734"/>
    </source>
</evidence>
<keyword evidence="3" id="KW-1185">Reference proteome</keyword>
<dbReference type="EMBL" id="JH992984">
    <property type="protein sequence ID" value="EKX48734.1"/>
    <property type="molecule type" value="Genomic_DNA"/>
</dbReference>
<dbReference type="HOGENOM" id="CLU_1690063_0_0_1"/>
<dbReference type="PaxDb" id="55529-EKX48734"/>